<evidence type="ECO:0000313" key="2">
    <source>
        <dbReference type="EMBL" id="KAF2795108.1"/>
    </source>
</evidence>
<feature type="coiled-coil region" evidence="1">
    <location>
        <begin position="5"/>
        <end position="49"/>
    </location>
</feature>
<dbReference type="EMBL" id="MU001869">
    <property type="protein sequence ID" value="KAF2795108.1"/>
    <property type="molecule type" value="Genomic_DNA"/>
</dbReference>
<sequence>MRLNHQAAEDNHQQVIQQMQQMQQTQQQMQQTQQQMQQVQQQMQLELHQVRTDITTSNQVTEYNTIARLQNSGLSRSDGQLTALRAYATNADVPGFPLTPAALSTMSGPALDRVLAALSLPTTGRTADKKSRLSVYIGLGDA</sequence>
<keyword evidence="1" id="KW-0175">Coiled coil</keyword>
<gene>
    <name evidence="2" type="ORF">K505DRAFT_360490</name>
</gene>
<reference evidence="2" key="1">
    <citation type="journal article" date="2020" name="Stud. Mycol.">
        <title>101 Dothideomycetes genomes: a test case for predicting lifestyles and emergence of pathogens.</title>
        <authorList>
            <person name="Haridas S."/>
            <person name="Albert R."/>
            <person name="Binder M."/>
            <person name="Bloem J."/>
            <person name="Labutti K."/>
            <person name="Salamov A."/>
            <person name="Andreopoulos B."/>
            <person name="Baker S."/>
            <person name="Barry K."/>
            <person name="Bills G."/>
            <person name="Bluhm B."/>
            <person name="Cannon C."/>
            <person name="Castanera R."/>
            <person name="Culley D."/>
            <person name="Daum C."/>
            <person name="Ezra D."/>
            <person name="Gonzalez J."/>
            <person name="Henrissat B."/>
            <person name="Kuo A."/>
            <person name="Liang C."/>
            <person name="Lipzen A."/>
            <person name="Lutzoni F."/>
            <person name="Magnuson J."/>
            <person name="Mondo S."/>
            <person name="Nolan M."/>
            <person name="Ohm R."/>
            <person name="Pangilinan J."/>
            <person name="Park H.-J."/>
            <person name="Ramirez L."/>
            <person name="Alfaro M."/>
            <person name="Sun H."/>
            <person name="Tritt A."/>
            <person name="Yoshinaga Y."/>
            <person name="Zwiers L.-H."/>
            <person name="Turgeon B."/>
            <person name="Goodwin S."/>
            <person name="Spatafora J."/>
            <person name="Crous P."/>
            <person name="Grigoriev I."/>
        </authorList>
    </citation>
    <scope>NUCLEOTIDE SEQUENCE</scope>
    <source>
        <strain evidence="2">CBS 109.77</strain>
    </source>
</reference>
<keyword evidence="3" id="KW-1185">Reference proteome</keyword>
<accession>A0A6A6XFS3</accession>
<organism evidence="2 3">
    <name type="scientific">Melanomma pulvis-pyrius CBS 109.77</name>
    <dbReference type="NCBI Taxonomy" id="1314802"/>
    <lineage>
        <taxon>Eukaryota</taxon>
        <taxon>Fungi</taxon>
        <taxon>Dikarya</taxon>
        <taxon>Ascomycota</taxon>
        <taxon>Pezizomycotina</taxon>
        <taxon>Dothideomycetes</taxon>
        <taxon>Pleosporomycetidae</taxon>
        <taxon>Pleosporales</taxon>
        <taxon>Melanommataceae</taxon>
        <taxon>Melanomma</taxon>
    </lineage>
</organism>
<proteinExistence type="predicted"/>
<dbReference type="Proteomes" id="UP000799757">
    <property type="component" value="Unassembled WGS sequence"/>
</dbReference>
<dbReference type="OrthoDB" id="3797005at2759"/>
<dbReference type="AlphaFoldDB" id="A0A6A6XFS3"/>
<evidence type="ECO:0000256" key="1">
    <source>
        <dbReference type="SAM" id="Coils"/>
    </source>
</evidence>
<evidence type="ECO:0000313" key="3">
    <source>
        <dbReference type="Proteomes" id="UP000799757"/>
    </source>
</evidence>
<protein>
    <submittedName>
        <fullName evidence="2">Uncharacterized protein</fullName>
    </submittedName>
</protein>
<name>A0A6A6XFS3_9PLEO</name>